<dbReference type="AlphaFoldDB" id="A0A9D5UJM2"/>
<keyword evidence="2" id="KW-1185">Reference proteome</keyword>
<dbReference type="PANTHER" id="PTHR37816">
    <property type="entry name" value="YALI0E33011P"/>
    <property type="match status" value="1"/>
</dbReference>
<evidence type="ECO:0000313" key="2">
    <source>
        <dbReference type="Proteomes" id="UP000822993"/>
    </source>
</evidence>
<gene>
    <name evidence="1" type="ORF">H9623_17590</name>
</gene>
<dbReference type="Proteomes" id="UP000822993">
    <property type="component" value="Unassembled WGS sequence"/>
</dbReference>
<protein>
    <submittedName>
        <fullName evidence="1">AAA family ATPase</fullName>
    </submittedName>
</protein>
<organism evidence="1 2">
    <name type="scientific">Oerskovia douganii</name>
    <dbReference type="NCBI Taxonomy" id="2762210"/>
    <lineage>
        <taxon>Bacteria</taxon>
        <taxon>Bacillati</taxon>
        <taxon>Actinomycetota</taxon>
        <taxon>Actinomycetes</taxon>
        <taxon>Micrococcales</taxon>
        <taxon>Cellulomonadaceae</taxon>
        <taxon>Oerskovia</taxon>
    </lineage>
</organism>
<accession>A0A9D5UJM2</accession>
<dbReference type="InterPro" id="IPR027417">
    <property type="entry name" value="P-loop_NTPase"/>
</dbReference>
<dbReference type="Gene3D" id="3.40.50.300">
    <property type="entry name" value="P-loop containing nucleotide triphosphate hydrolases"/>
    <property type="match status" value="1"/>
</dbReference>
<dbReference type="PANTHER" id="PTHR37816:SF1">
    <property type="entry name" value="TOXIN"/>
    <property type="match status" value="1"/>
</dbReference>
<dbReference type="InterPro" id="IPR052922">
    <property type="entry name" value="Cytidylate_Kinase-2"/>
</dbReference>
<reference evidence="1 2" key="1">
    <citation type="submission" date="2020-08" db="EMBL/GenBank/DDBJ databases">
        <title>A Genomic Blueprint of the Chicken Gut Microbiome.</title>
        <authorList>
            <person name="Gilroy R."/>
            <person name="Ravi A."/>
            <person name="Getino M."/>
            <person name="Pursley I."/>
            <person name="Horton D.L."/>
            <person name="Alikhan N.-F."/>
            <person name="Baker D."/>
            <person name="Gharbi K."/>
            <person name="Hall N."/>
            <person name="Watson M."/>
            <person name="Adriaenssens E.M."/>
            <person name="Foster-Nyarko E."/>
            <person name="Jarju S."/>
            <person name="Secka A."/>
            <person name="Antonio M."/>
            <person name="Oren A."/>
            <person name="Chaudhuri R."/>
            <person name="La Ragione R.M."/>
            <person name="Hildebrand F."/>
            <person name="Pallen M.J."/>
        </authorList>
    </citation>
    <scope>NUCLEOTIDE SEQUENCE [LARGE SCALE GENOMIC DNA]</scope>
    <source>
        <strain evidence="1 2">Sa1BUA8</strain>
    </source>
</reference>
<sequence length="187" mass="21523">MDDVVAHLGRTPRRVLVAGVSGAGKSTLAQRLAARLDLPYTELDALFHGPGWVPRATFLEDVRDVVGQEAFVVEWQYRAVRPLLLDEADLLVWLDLPTATVMRQVIGRTVRRAVRREVLWNGNVEPPLRTLLTDRDHIVRWAWWTRHSLRDLPTTVALQDRPVVLVRLRSRRQVETWVRRLPAPPSR</sequence>
<proteinExistence type="predicted"/>
<name>A0A9D5UJM2_9CELL</name>
<dbReference type="EMBL" id="JACSPN010000033">
    <property type="protein sequence ID" value="MBE7702107.1"/>
    <property type="molecule type" value="Genomic_DNA"/>
</dbReference>
<comment type="caution">
    <text evidence="1">The sequence shown here is derived from an EMBL/GenBank/DDBJ whole genome shotgun (WGS) entry which is preliminary data.</text>
</comment>
<dbReference type="SUPFAM" id="SSF52540">
    <property type="entry name" value="P-loop containing nucleoside triphosphate hydrolases"/>
    <property type="match status" value="1"/>
</dbReference>
<evidence type="ECO:0000313" key="1">
    <source>
        <dbReference type="EMBL" id="MBE7702107.1"/>
    </source>
</evidence>